<reference evidence="3" key="1">
    <citation type="journal article" date="2020" name="mSystems">
        <title>Genome- and Community-Level Interaction Insights into Carbon Utilization and Element Cycling Functions of Hydrothermarchaeota in Hydrothermal Sediment.</title>
        <authorList>
            <person name="Zhou Z."/>
            <person name="Liu Y."/>
            <person name="Xu W."/>
            <person name="Pan J."/>
            <person name="Luo Z.H."/>
            <person name="Li M."/>
        </authorList>
    </citation>
    <scope>NUCLEOTIDE SEQUENCE [LARGE SCALE GENOMIC DNA]</scope>
    <source>
        <strain evidence="3">SpSt-637</strain>
    </source>
</reference>
<dbReference type="EMBL" id="DTBD01000005">
    <property type="protein sequence ID" value="HGQ63703.1"/>
    <property type="molecule type" value="Genomic_DNA"/>
</dbReference>
<dbReference type="InterPro" id="IPR013137">
    <property type="entry name" value="Znf_TFIIB"/>
</dbReference>
<dbReference type="AlphaFoldDB" id="A0A7C4NIQ8"/>
<evidence type="ECO:0000256" key="1">
    <source>
        <dbReference type="PROSITE-ProRule" id="PRU00469"/>
    </source>
</evidence>
<protein>
    <submittedName>
        <fullName evidence="3">TFIIB-type zinc ribbon-containing protein</fullName>
    </submittedName>
</protein>
<organism evidence="3">
    <name type="scientific">Ignisphaera aggregans</name>
    <dbReference type="NCBI Taxonomy" id="334771"/>
    <lineage>
        <taxon>Archaea</taxon>
        <taxon>Thermoproteota</taxon>
        <taxon>Thermoprotei</taxon>
        <taxon>Desulfurococcales</taxon>
        <taxon>Desulfurococcaceae</taxon>
        <taxon>Ignisphaera</taxon>
    </lineage>
</organism>
<proteinExistence type="predicted"/>
<keyword evidence="1" id="KW-0862">Zinc</keyword>
<name>A0A7C4NIQ8_9CREN</name>
<dbReference type="PROSITE" id="PS51134">
    <property type="entry name" value="ZF_TFIIB"/>
    <property type="match status" value="1"/>
</dbReference>
<dbReference type="Gene3D" id="2.20.25.10">
    <property type="match status" value="1"/>
</dbReference>
<dbReference type="Pfam" id="PF08271">
    <property type="entry name" value="Zn_Ribbon_TF"/>
    <property type="match status" value="1"/>
</dbReference>
<keyword evidence="1" id="KW-0479">Metal-binding</keyword>
<evidence type="ECO:0000259" key="2">
    <source>
        <dbReference type="PROSITE" id="PS51134"/>
    </source>
</evidence>
<accession>A0A7C4NIQ8</accession>
<feature type="domain" description="TFIIB-type" evidence="2">
    <location>
        <begin position="9"/>
        <end position="40"/>
    </location>
</feature>
<dbReference type="GO" id="GO:0008270">
    <property type="term" value="F:zinc ion binding"/>
    <property type="evidence" value="ECO:0007669"/>
    <property type="project" value="UniProtKB-KW"/>
</dbReference>
<gene>
    <name evidence="3" type="ORF">ENU08_00420</name>
</gene>
<keyword evidence="1" id="KW-0863">Zinc-finger</keyword>
<evidence type="ECO:0000313" key="3">
    <source>
        <dbReference type="EMBL" id="HGQ63703.1"/>
    </source>
</evidence>
<comment type="caution">
    <text evidence="3">The sequence shown here is derived from an EMBL/GenBank/DDBJ whole genome shotgun (WGS) entry which is preliminary data.</text>
</comment>
<sequence length="229" mass="26744">MIHVLSYGVKMSCPYCGSQNIVYDFAHGYRVCIECGTVIDTIFLEYYEEDFDRTHHGYKIDGLPSVRKGIEKKKIYSRLRDYSRMSLEIVIYEKYAKKSRRNIFVDLSAALEKELKSNTRTRVYHHKDEDRVLSLTNDPNIKVIIENVINRDPILSSRTPRGKVALALIIKKTMDGGEPDINELCRLTSMSLVHVRRLTSLVKKRMPYINKYILELTENNKTLMYTPKR</sequence>
<dbReference type="SUPFAM" id="SSF57783">
    <property type="entry name" value="Zinc beta-ribbon"/>
    <property type="match status" value="1"/>
</dbReference>